<evidence type="ECO:0000256" key="2">
    <source>
        <dbReference type="ARBA" id="ARBA00022737"/>
    </source>
</evidence>
<dbReference type="OMA" id="HERNICE"/>
<feature type="domain" description="Ig-like" evidence="5">
    <location>
        <begin position="349"/>
        <end position="435"/>
    </location>
</feature>
<dbReference type="Proteomes" id="UP000288216">
    <property type="component" value="Unassembled WGS sequence"/>
</dbReference>
<dbReference type="SUPFAM" id="SSF48726">
    <property type="entry name" value="Immunoglobulin"/>
    <property type="match status" value="7"/>
</dbReference>
<feature type="domain" description="Ig-like" evidence="5">
    <location>
        <begin position="140"/>
        <end position="227"/>
    </location>
</feature>
<dbReference type="SMART" id="SM00406">
    <property type="entry name" value="IGv"/>
    <property type="match status" value="4"/>
</dbReference>
<reference evidence="6 7" key="1">
    <citation type="journal article" date="2018" name="Nat. Ecol. Evol.">
        <title>Shark genomes provide insights into elasmobranch evolution and the origin of vertebrates.</title>
        <authorList>
            <person name="Hara Y"/>
            <person name="Yamaguchi K"/>
            <person name="Onimaru K"/>
            <person name="Kadota M"/>
            <person name="Koyanagi M"/>
            <person name="Keeley SD"/>
            <person name="Tatsumi K"/>
            <person name="Tanaka K"/>
            <person name="Motone F"/>
            <person name="Kageyama Y"/>
            <person name="Nozu R"/>
            <person name="Adachi N"/>
            <person name="Nishimura O"/>
            <person name="Nakagawa R"/>
            <person name="Tanegashima C"/>
            <person name="Kiyatake I"/>
            <person name="Matsumoto R"/>
            <person name="Murakumo K"/>
            <person name="Nishida K"/>
            <person name="Terakita A"/>
            <person name="Kuratani S"/>
            <person name="Sato K"/>
            <person name="Hyodo S Kuraku.S."/>
        </authorList>
    </citation>
    <scope>NUCLEOTIDE SEQUENCE [LARGE SCALE GENOMIC DNA]</scope>
</reference>
<dbReference type="EMBL" id="BFAA01015238">
    <property type="protein sequence ID" value="GCB76261.1"/>
    <property type="molecule type" value="Genomic_DNA"/>
</dbReference>
<feature type="domain" description="Ig-like" evidence="5">
    <location>
        <begin position="46"/>
        <end position="135"/>
    </location>
</feature>
<dbReference type="PANTHER" id="PTHR12231">
    <property type="entry name" value="CTX-RELATED TYPE I TRANSMEMBRANE PROTEIN"/>
    <property type="match status" value="1"/>
</dbReference>
<accession>A0A401PT08</accession>
<dbReference type="CDD" id="cd00096">
    <property type="entry name" value="Ig"/>
    <property type="match status" value="2"/>
</dbReference>
<dbReference type="InterPro" id="IPR051170">
    <property type="entry name" value="Neural/epithelial_adhesion"/>
</dbReference>
<dbReference type="Pfam" id="PF07679">
    <property type="entry name" value="I-set"/>
    <property type="match status" value="7"/>
</dbReference>
<dbReference type="OrthoDB" id="5985519at2759"/>
<gene>
    <name evidence="6" type="ORF">scyTo_0019867</name>
</gene>
<evidence type="ECO:0000256" key="4">
    <source>
        <dbReference type="ARBA" id="ARBA00023319"/>
    </source>
</evidence>
<feature type="domain" description="Ig-like" evidence="5">
    <location>
        <begin position="232"/>
        <end position="311"/>
    </location>
</feature>
<dbReference type="PROSITE" id="PS50835">
    <property type="entry name" value="IG_LIKE"/>
    <property type="match status" value="6"/>
</dbReference>
<keyword evidence="1" id="KW-0732">Signal</keyword>
<dbReference type="InterPro" id="IPR036179">
    <property type="entry name" value="Ig-like_dom_sf"/>
</dbReference>
<keyword evidence="7" id="KW-1185">Reference proteome</keyword>
<dbReference type="FunFam" id="2.60.40.10:FF:000130">
    <property type="entry name" value="Hemicentin 1"/>
    <property type="match status" value="4"/>
</dbReference>
<dbReference type="PANTHER" id="PTHR12231:SF253">
    <property type="entry name" value="DPR-INTERACTING PROTEIN ETA, ISOFORM B-RELATED"/>
    <property type="match status" value="1"/>
</dbReference>
<feature type="domain" description="Ig-like" evidence="5">
    <location>
        <begin position="440"/>
        <end position="530"/>
    </location>
</feature>
<dbReference type="Gene3D" id="2.60.40.10">
    <property type="entry name" value="Immunoglobulins"/>
    <property type="match status" value="7"/>
</dbReference>
<dbReference type="SMART" id="SM00409">
    <property type="entry name" value="IG"/>
    <property type="match status" value="6"/>
</dbReference>
<comment type="caution">
    <text evidence="6">The sequence shown here is derived from an EMBL/GenBank/DDBJ whole genome shotgun (WGS) entry which is preliminary data.</text>
</comment>
<dbReference type="InterPro" id="IPR003598">
    <property type="entry name" value="Ig_sub2"/>
</dbReference>
<dbReference type="InterPro" id="IPR013106">
    <property type="entry name" value="Ig_V-set"/>
</dbReference>
<dbReference type="FunFam" id="2.60.40.10:FF:000285">
    <property type="entry name" value="Hemicentin 1"/>
    <property type="match status" value="1"/>
</dbReference>
<keyword evidence="4" id="KW-0393">Immunoglobulin domain</keyword>
<dbReference type="InterPro" id="IPR007110">
    <property type="entry name" value="Ig-like_dom"/>
</dbReference>
<dbReference type="FunFam" id="2.60.40.10:FF:000032">
    <property type="entry name" value="palladin isoform X1"/>
    <property type="match status" value="1"/>
</dbReference>
<evidence type="ECO:0000259" key="5">
    <source>
        <dbReference type="PROSITE" id="PS50835"/>
    </source>
</evidence>
<dbReference type="InterPro" id="IPR013783">
    <property type="entry name" value="Ig-like_fold"/>
</dbReference>
<dbReference type="STRING" id="75743.A0A401PT08"/>
<keyword evidence="3" id="KW-1015">Disulfide bond</keyword>
<dbReference type="InterPro" id="IPR003599">
    <property type="entry name" value="Ig_sub"/>
</dbReference>
<dbReference type="SMART" id="SM00408">
    <property type="entry name" value="IGc2"/>
    <property type="match status" value="6"/>
</dbReference>
<dbReference type="PRINTS" id="PR01832">
    <property type="entry name" value="VEGFRECEPTOR"/>
</dbReference>
<proteinExistence type="predicted"/>
<protein>
    <recommendedName>
        <fullName evidence="5">Ig-like domain-containing protein</fullName>
    </recommendedName>
</protein>
<evidence type="ECO:0000313" key="6">
    <source>
        <dbReference type="EMBL" id="GCB76261.1"/>
    </source>
</evidence>
<evidence type="ECO:0000256" key="3">
    <source>
        <dbReference type="ARBA" id="ARBA00023157"/>
    </source>
</evidence>
<dbReference type="GO" id="GO:0043005">
    <property type="term" value="C:neuron projection"/>
    <property type="evidence" value="ECO:0007669"/>
    <property type="project" value="TreeGrafter"/>
</dbReference>
<dbReference type="InterPro" id="IPR013098">
    <property type="entry name" value="Ig_I-set"/>
</dbReference>
<dbReference type="AlphaFoldDB" id="A0A401PT08"/>
<name>A0A401PT08_SCYTO</name>
<keyword evidence="2" id="KW-0677">Repeat</keyword>
<organism evidence="6 7">
    <name type="scientific">Scyliorhinus torazame</name>
    <name type="common">Cloudy catshark</name>
    <name type="synonym">Catulus torazame</name>
    <dbReference type="NCBI Taxonomy" id="75743"/>
    <lineage>
        <taxon>Eukaryota</taxon>
        <taxon>Metazoa</taxon>
        <taxon>Chordata</taxon>
        <taxon>Craniata</taxon>
        <taxon>Vertebrata</taxon>
        <taxon>Chondrichthyes</taxon>
        <taxon>Elasmobranchii</taxon>
        <taxon>Galeomorphii</taxon>
        <taxon>Galeoidea</taxon>
        <taxon>Carcharhiniformes</taxon>
        <taxon>Scyliorhinidae</taxon>
        <taxon>Scyliorhinus</taxon>
    </lineage>
</organism>
<evidence type="ECO:0000313" key="7">
    <source>
        <dbReference type="Proteomes" id="UP000288216"/>
    </source>
</evidence>
<feature type="domain" description="Ig-like" evidence="5">
    <location>
        <begin position="535"/>
        <end position="624"/>
    </location>
</feature>
<sequence length="635" mass="68741">MTYVERGQFLQVNKAQASDAGWYTCRARNIAGTMEKSYKVQVYVPPSIEGSTGQPLKIKAVVGHSLSLRCSSSGYPPPVLSWLKDGIRLTSSARIQFVAEGKTLKLEKVGESDAGTYLCVATSASGEQQLQFTVDILVPPQLLIGESSHVTVTVDNPLELTCQVTGHPPPNITWLRNNVPLTELDGARLSADRSKLSIARLKLVDIGRYVCVAGNEAGERRGEFNVTVHVPPEARIAGVQSLPVVVGKSVILECTVTGIPAPLITWLKDGHPLTGRNGRFKIERVTPEDGGIYSCVATNAAGESQQDVKVTVHEPPVMDKSVATDKTATVNFPASFECLASGIPPPVPPNILGDEQNVSVNLNDSVSLECQSQAFPPPILSWMKDGLPIPVRARHRLSANASVLEIQSAQAQDAGRYTCEASNDAGKTEKNYNLDVWVPPAFHGLEDQASVTVIEGNSVSLFCECSGIPSPNLEWQKNGVSLFTGKDGRITILSGRQMLQISSTRISDTGNYTCVGTNLAGTNKKDYSVEVYVTPKIKNGGGRPTEILITRGAGVTLECEAYGIPQPTLTWMKDGRPVVSRRGVRVENEGRTLKVQRAQEHHTGRYTCLAVSVAGRSDRKFDLSVRGKRSSYYWF</sequence>
<evidence type="ECO:0000256" key="1">
    <source>
        <dbReference type="ARBA" id="ARBA00022729"/>
    </source>
</evidence>